<reference evidence="7 8" key="1">
    <citation type="submission" date="2020-08" db="EMBL/GenBank/DDBJ databases">
        <title>Genome public.</title>
        <authorList>
            <person name="Liu C."/>
            <person name="Sun Q."/>
        </authorList>
    </citation>
    <scope>NUCLEOTIDE SEQUENCE [LARGE SCALE GENOMIC DNA]</scope>
    <source>
        <strain evidence="7 8">NSJ-13</strain>
    </source>
</reference>
<accession>A0ABR7GDW9</accession>
<dbReference type="InterPro" id="IPR003682">
    <property type="entry name" value="rRNA_ssu_MeTfrase_G"/>
</dbReference>
<keyword evidence="1 6" id="KW-0963">Cytoplasm</keyword>
<dbReference type="NCBIfam" id="TIGR00138">
    <property type="entry name" value="rsmG_gidB"/>
    <property type="match status" value="1"/>
</dbReference>
<dbReference type="Pfam" id="PF02527">
    <property type="entry name" value="GidB"/>
    <property type="match status" value="1"/>
</dbReference>
<evidence type="ECO:0000313" key="8">
    <source>
        <dbReference type="Proteomes" id="UP000631576"/>
    </source>
</evidence>
<dbReference type="RefSeq" id="WP_186865591.1">
    <property type="nucleotide sequence ID" value="NZ_JACOPE010000001.1"/>
</dbReference>
<dbReference type="Proteomes" id="UP000631576">
    <property type="component" value="Unassembled WGS sequence"/>
</dbReference>
<dbReference type="PANTHER" id="PTHR31760">
    <property type="entry name" value="S-ADENOSYL-L-METHIONINE-DEPENDENT METHYLTRANSFERASES SUPERFAMILY PROTEIN"/>
    <property type="match status" value="1"/>
</dbReference>
<protein>
    <recommendedName>
        <fullName evidence="6">Ribosomal RNA small subunit methyltransferase G</fullName>
        <ecNumber evidence="6">2.1.1.-</ecNumber>
    </recommendedName>
    <alternativeName>
        <fullName evidence="6">16S rRNA 7-methylguanosine methyltransferase</fullName>
        <shortName evidence="6">16S rRNA m7G methyltransferase</shortName>
    </alternativeName>
</protein>
<dbReference type="EC" id="2.1.1.-" evidence="6"/>
<evidence type="ECO:0000256" key="2">
    <source>
        <dbReference type="ARBA" id="ARBA00022552"/>
    </source>
</evidence>
<dbReference type="EMBL" id="JACOPE010000001">
    <property type="protein sequence ID" value="MBC5684981.1"/>
    <property type="molecule type" value="Genomic_DNA"/>
</dbReference>
<feature type="binding site" evidence="6">
    <location>
        <begin position="127"/>
        <end position="128"/>
    </location>
    <ligand>
        <name>S-adenosyl-L-methionine</name>
        <dbReference type="ChEBI" id="CHEBI:59789"/>
    </ligand>
</feature>
<keyword evidence="2 6" id="KW-0698">rRNA processing</keyword>
<dbReference type="Gene3D" id="3.40.50.150">
    <property type="entry name" value="Vaccinia Virus protein VP39"/>
    <property type="match status" value="1"/>
</dbReference>
<organism evidence="7 8">
    <name type="scientific">Ruminococcus hominis</name>
    <dbReference type="NCBI Taxonomy" id="2763065"/>
    <lineage>
        <taxon>Bacteria</taxon>
        <taxon>Bacillati</taxon>
        <taxon>Bacillota</taxon>
        <taxon>Clostridia</taxon>
        <taxon>Eubacteriales</taxon>
        <taxon>Oscillospiraceae</taxon>
        <taxon>Ruminococcus</taxon>
    </lineage>
</organism>
<dbReference type="PIRSF" id="PIRSF003078">
    <property type="entry name" value="GidB"/>
    <property type="match status" value="1"/>
</dbReference>
<evidence type="ECO:0000256" key="6">
    <source>
        <dbReference type="HAMAP-Rule" id="MF_00074"/>
    </source>
</evidence>
<comment type="similarity">
    <text evidence="6">Belongs to the methyltransferase superfamily. RNA methyltransferase RsmG family.</text>
</comment>
<keyword evidence="8" id="KW-1185">Reference proteome</keyword>
<sequence>MENKFEQQLQQLNIQLNEVQKEQFHRYYELLVEWNKVMNLTGITEYDEVNEKHFVDSLAIVKAIDIQNVNTVIDIGTGAGFPGLPLKIAFPHLKVVLLDSLQKRVKFLNTVIEELGLKDIETLHGRAEDYAKKAEYREQFDLCVSRAVANLSILSEYCIPYVKVGGAFIPYKSGEIEDELKQAKKAVKILGGNVRDVVKFQLPGTEIGRSFVEIDKLEMTKKKYPRKAGLPSKEPLS</sequence>
<feature type="binding site" evidence="6">
    <location>
        <position position="76"/>
    </location>
    <ligand>
        <name>S-adenosyl-L-methionine</name>
        <dbReference type="ChEBI" id="CHEBI:59789"/>
    </ligand>
</feature>
<evidence type="ECO:0000256" key="3">
    <source>
        <dbReference type="ARBA" id="ARBA00022603"/>
    </source>
</evidence>
<keyword evidence="4 6" id="KW-0808">Transferase</keyword>
<keyword evidence="5 6" id="KW-0949">S-adenosyl-L-methionine</keyword>
<proteinExistence type="inferred from homology"/>
<gene>
    <name evidence="6 7" type="primary">rsmG</name>
    <name evidence="7" type="ORF">H8S40_15815</name>
</gene>
<dbReference type="InterPro" id="IPR029063">
    <property type="entry name" value="SAM-dependent_MTases_sf"/>
</dbReference>
<evidence type="ECO:0000313" key="7">
    <source>
        <dbReference type="EMBL" id="MBC5684981.1"/>
    </source>
</evidence>
<feature type="binding site" evidence="6">
    <location>
        <position position="81"/>
    </location>
    <ligand>
        <name>S-adenosyl-L-methionine</name>
        <dbReference type="ChEBI" id="CHEBI:59789"/>
    </ligand>
</feature>
<evidence type="ECO:0000256" key="5">
    <source>
        <dbReference type="ARBA" id="ARBA00022691"/>
    </source>
</evidence>
<evidence type="ECO:0000256" key="4">
    <source>
        <dbReference type="ARBA" id="ARBA00022679"/>
    </source>
</evidence>
<dbReference type="HAMAP" id="MF_00074">
    <property type="entry name" value="16SrRNA_methyltr_G"/>
    <property type="match status" value="1"/>
</dbReference>
<dbReference type="SUPFAM" id="SSF53335">
    <property type="entry name" value="S-adenosyl-L-methionine-dependent methyltransferases"/>
    <property type="match status" value="1"/>
</dbReference>
<comment type="function">
    <text evidence="6">Specifically methylates the N7 position of a guanine in 16S rRNA.</text>
</comment>
<comment type="subcellular location">
    <subcellularLocation>
        <location evidence="6">Cytoplasm</location>
    </subcellularLocation>
</comment>
<dbReference type="CDD" id="cd02440">
    <property type="entry name" value="AdoMet_MTases"/>
    <property type="match status" value="1"/>
</dbReference>
<feature type="binding site" evidence="6">
    <location>
        <position position="146"/>
    </location>
    <ligand>
        <name>S-adenosyl-L-methionine</name>
        <dbReference type="ChEBI" id="CHEBI:59789"/>
    </ligand>
</feature>
<name>A0ABR7GDW9_9FIRM</name>
<comment type="caution">
    <text evidence="6">Lacks conserved residue(s) required for the propagation of feature annotation.</text>
</comment>
<comment type="caution">
    <text evidence="7">The sequence shown here is derived from an EMBL/GenBank/DDBJ whole genome shotgun (WGS) entry which is preliminary data.</text>
</comment>
<evidence type="ECO:0000256" key="1">
    <source>
        <dbReference type="ARBA" id="ARBA00022490"/>
    </source>
</evidence>
<keyword evidence="3 6" id="KW-0489">Methyltransferase</keyword>
<dbReference type="PANTHER" id="PTHR31760:SF0">
    <property type="entry name" value="S-ADENOSYL-L-METHIONINE-DEPENDENT METHYLTRANSFERASES SUPERFAMILY PROTEIN"/>
    <property type="match status" value="1"/>
</dbReference>